<evidence type="ECO:0000313" key="3">
    <source>
        <dbReference type="Proteomes" id="UP000013827"/>
    </source>
</evidence>
<keyword evidence="3" id="KW-1185">Reference proteome</keyword>
<dbReference type="InterPro" id="IPR036249">
    <property type="entry name" value="Thioredoxin-like_sf"/>
</dbReference>
<dbReference type="STRING" id="2903.R1D691"/>
<dbReference type="PROSITE" id="PS50404">
    <property type="entry name" value="GST_NTER"/>
    <property type="match status" value="1"/>
</dbReference>
<name>A0A0D3K548_EMIH1</name>
<proteinExistence type="predicted"/>
<dbReference type="AlphaFoldDB" id="A0A0D3K548"/>
<sequence>MFVHRLSSRAAGAVRLWNGEPARRSTPAPTPELILFEYEASPWCRRVRETLGVLGLAALIKPCPRETLRAEGAFGATSRHRPEAAAAAAEAGASSRLSFPLLVDRTAGVTLSDSAAICEHLWSLYGGGVERPTLDQALNPRMRTLLDFPLLAAPSALRPWPEAGLMLAPSEPNQQPLLLYGCEADAGSRLVREALCCLQLEYRSQPRPLSAPLPALEDPNSGFAAFGARQALEHLDRTHRTGEALGWLAPLPSPNLGEARMHPVLARLLGR</sequence>
<dbReference type="KEGG" id="ehx:EMIHUDRAFT_365163"/>
<evidence type="ECO:0000259" key="1">
    <source>
        <dbReference type="PROSITE" id="PS50404"/>
    </source>
</evidence>
<dbReference type="HOGENOM" id="CLU_1028337_0_0_1"/>
<dbReference type="PaxDb" id="2903-EOD30883"/>
<reference evidence="3" key="1">
    <citation type="journal article" date="2013" name="Nature">
        <title>Pan genome of the phytoplankton Emiliania underpins its global distribution.</title>
        <authorList>
            <person name="Read B.A."/>
            <person name="Kegel J."/>
            <person name="Klute M.J."/>
            <person name="Kuo A."/>
            <person name="Lefebvre S.C."/>
            <person name="Maumus F."/>
            <person name="Mayer C."/>
            <person name="Miller J."/>
            <person name="Monier A."/>
            <person name="Salamov A."/>
            <person name="Young J."/>
            <person name="Aguilar M."/>
            <person name="Claverie J.M."/>
            <person name="Frickenhaus S."/>
            <person name="Gonzalez K."/>
            <person name="Herman E.K."/>
            <person name="Lin Y.C."/>
            <person name="Napier J."/>
            <person name="Ogata H."/>
            <person name="Sarno A.F."/>
            <person name="Shmutz J."/>
            <person name="Schroeder D."/>
            <person name="de Vargas C."/>
            <person name="Verret F."/>
            <person name="von Dassow P."/>
            <person name="Valentin K."/>
            <person name="Van de Peer Y."/>
            <person name="Wheeler G."/>
            <person name="Dacks J.B."/>
            <person name="Delwiche C.F."/>
            <person name="Dyhrman S.T."/>
            <person name="Glockner G."/>
            <person name="John U."/>
            <person name="Richards T."/>
            <person name="Worden A.Z."/>
            <person name="Zhang X."/>
            <person name="Grigoriev I.V."/>
            <person name="Allen A.E."/>
            <person name="Bidle K."/>
            <person name="Borodovsky M."/>
            <person name="Bowler C."/>
            <person name="Brownlee C."/>
            <person name="Cock J.M."/>
            <person name="Elias M."/>
            <person name="Gladyshev V.N."/>
            <person name="Groth M."/>
            <person name="Guda C."/>
            <person name="Hadaegh A."/>
            <person name="Iglesias-Rodriguez M.D."/>
            <person name="Jenkins J."/>
            <person name="Jones B.M."/>
            <person name="Lawson T."/>
            <person name="Leese F."/>
            <person name="Lindquist E."/>
            <person name="Lobanov A."/>
            <person name="Lomsadze A."/>
            <person name="Malik S.B."/>
            <person name="Marsh M.E."/>
            <person name="Mackinder L."/>
            <person name="Mock T."/>
            <person name="Mueller-Roeber B."/>
            <person name="Pagarete A."/>
            <person name="Parker M."/>
            <person name="Probert I."/>
            <person name="Quesneville H."/>
            <person name="Raines C."/>
            <person name="Rensing S.A."/>
            <person name="Riano-Pachon D.M."/>
            <person name="Richier S."/>
            <person name="Rokitta S."/>
            <person name="Shiraiwa Y."/>
            <person name="Soanes D.M."/>
            <person name="van der Giezen M."/>
            <person name="Wahlund T.M."/>
            <person name="Williams B."/>
            <person name="Wilson W."/>
            <person name="Wolfe G."/>
            <person name="Wurch L.L."/>
        </authorList>
    </citation>
    <scope>NUCLEOTIDE SEQUENCE</scope>
</reference>
<dbReference type="EnsemblProtists" id="EOD30883">
    <property type="protein sequence ID" value="EOD30883"/>
    <property type="gene ID" value="EMIHUDRAFT_365163"/>
</dbReference>
<dbReference type="PANTHER" id="PTHR45288:SF1">
    <property type="entry name" value="THIOREDOXIN FAMILY PROTEIN"/>
    <property type="match status" value="1"/>
</dbReference>
<dbReference type="RefSeq" id="XP_005783312.1">
    <property type="nucleotide sequence ID" value="XM_005783255.1"/>
</dbReference>
<protein>
    <recommendedName>
        <fullName evidence="1">GST N-terminal domain-containing protein</fullName>
    </recommendedName>
</protein>
<evidence type="ECO:0000313" key="2">
    <source>
        <dbReference type="EnsemblProtists" id="EOD30883"/>
    </source>
</evidence>
<dbReference type="OMA" id="ARINTWR"/>
<dbReference type="InterPro" id="IPR004045">
    <property type="entry name" value="Glutathione_S-Trfase_N"/>
</dbReference>
<accession>A0A0D3K548</accession>
<dbReference type="PANTHER" id="PTHR45288">
    <property type="entry name" value="THIOREDOXIN FAMILY PROTEIN"/>
    <property type="match status" value="1"/>
</dbReference>
<dbReference type="Proteomes" id="UP000013827">
    <property type="component" value="Unassembled WGS sequence"/>
</dbReference>
<dbReference type="Pfam" id="PF13417">
    <property type="entry name" value="GST_N_3"/>
    <property type="match status" value="1"/>
</dbReference>
<reference evidence="2" key="2">
    <citation type="submission" date="2024-10" db="UniProtKB">
        <authorList>
            <consortium name="EnsemblProtists"/>
        </authorList>
    </citation>
    <scope>IDENTIFICATION</scope>
</reference>
<dbReference type="SUPFAM" id="SSF52833">
    <property type="entry name" value="Thioredoxin-like"/>
    <property type="match status" value="1"/>
</dbReference>
<dbReference type="GeneID" id="17276156"/>
<dbReference type="Gene3D" id="3.40.30.10">
    <property type="entry name" value="Glutaredoxin"/>
    <property type="match status" value="1"/>
</dbReference>
<feature type="domain" description="GST N-terminal" evidence="1">
    <location>
        <begin position="31"/>
        <end position="129"/>
    </location>
</feature>
<organism evidence="2 3">
    <name type="scientific">Emiliania huxleyi (strain CCMP1516)</name>
    <dbReference type="NCBI Taxonomy" id="280463"/>
    <lineage>
        <taxon>Eukaryota</taxon>
        <taxon>Haptista</taxon>
        <taxon>Haptophyta</taxon>
        <taxon>Prymnesiophyceae</taxon>
        <taxon>Isochrysidales</taxon>
        <taxon>Noelaerhabdaceae</taxon>
        <taxon>Emiliania</taxon>
    </lineage>
</organism>